<keyword evidence="4" id="KW-0858">Xylan degradation</keyword>
<dbReference type="PANTHER" id="PTHR38050">
    <property type="match status" value="1"/>
</dbReference>
<dbReference type="EC" id="3.1.1.73" evidence="2"/>
<dbReference type="GO" id="GO:0005576">
    <property type="term" value="C:extracellular region"/>
    <property type="evidence" value="ECO:0007669"/>
    <property type="project" value="UniProtKB-SubCell"/>
</dbReference>
<sequence>MKHPILLLASLPTLISSPSTASTVLPTRQTTPECGCDKSHDFAGSTRTFSLESGGRKRSYRLHLPKNYDKSKKTPVIVAYHGSGGDPESFEKTTRFSEENVNKDMIAVYPAGVDKNWQGPTYATPGVSDELFTTDLVTSLKATYCIDPSRIYAAGHSNGGGFVGTLACSPNHGGQFAAFAASSGAFYTDYKGNEGCSPSRNLLPFLELHGTNDTVIPYVPTKDGRGGPLPKIAEWVGRWTKRNGCDGLSVGEVGKVEKSEWKCRGQEKGVVHYKIEGHGHGWVEKESGVDGSMVIVEFLGGKRKP</sequence>
<dbReference type="InterPro" id="IPR043595">
    <property type="entry name" value="FaeB/C/D"/>
</dbReference>
<evidence type="ECO:0000256" key="2">
    <source>
        <dbReference type="ARBA" id="ARBA00013091"/>
    </source>
</evidence>
<evidence type="ECO:0000256" key="8">
    <source>
        <dbReference type="ARBA" id="ARBA00023326"/>
    </source>
</evidence>
<dbReference type="InterPro" id="IPR029058">
    <property type="entry name" value="AB_hydrolase_fold"/>
</dbReference>
<evidence type="ECO:0000256" key="3">
    <source>
        <dbReference type="ARBA" id="ARBA00022525"/>
    </source>
</evidence>
<accession>A0A2V1DI85</accession>
<dbReference type="GO" id="GO:0045493">
    <property type="term" value="P:xylan catabolic process"/>
    <property type="evidence" value="ECO:0007669"/>
    <property type="project" value="UniProtKB-KW"/>
</dbReference>
<keyword evidence="7" id="KW-0119">Carbohydrate metabolism</keyword>
<keyword evidence="3" id="KW-0964">Secreted</keyword>
<evidence type="ECO:0000256" key="4">
    <source>
        <dbReference type="ARBA" id="ARBA00022651"/>
    </source>
</evidence>
<dbReference type="EMBL" id="KZ805426">
    <property type="protein sequence ID" value="PVH97882.1"/>
    <property type="molecule type" value="Genomic_DNA"/>
</dbReference>
<dbReference type="AlphaFoldDB" id="A0A2V1DI85"/>
<comment type="catalytic activity">
    <reaction evidence="9">
        <text>feruloyl-polysaccharide + H2O = ferulate + polysaccharide.</text>
        <dbReference type="EC" id="3.1.1.73"/>
    </reaction>
</comment>
<dbReference type="GO" id="GO:0030600">
    <property type="term" value="F:feruloyl esterase activity"/>
    <property type="evidence" value="ECO:0007669"/>
    <property type="project" value="UniProtKB-EC"/>
</dbReference>
<evidence type="ECO:0000313" key="12">
    <source>
        <dbReference type="Proteomes" id="UP000244855"/>
    </source>
</evidence>
<evidence type="ECO:0000256" key="1">
    <source>
        <dbReference type="ARBA" id="ARBA00004613"/>
    </source>
</evidence>
<reference evidence="11 12" key="1">
    <citation type="journal article" date="2018" name="Sci. Rep.">
        <title>Comparative genomics provides insights into the lifestyle and reveals functional heterogeneity of dark septate endophytic fungi.</title>
        <authorList>
            <person name="Knapp D.G."/>
            <person name="Nemeth J.B."/>
            <person name="Barry K."/>
            <person name="Hainaut M."/>
            <person name="Henrissat B."/>
            <person name="Johnson J."/>
            <person name="Kuo A."/>
            <person name="Lim J.H.P."/>
            <person name="Lipzen A."/>
            <person name="Nolan M."/>
            <person name="Ohm R.A."/>
            <person name="Tamas L."/>
            <person name="Grigoriev I.V."/>
            <person name="Spatafora J.W."/>
            <person name="Nagy L.G."/>
            <person name="Kovacs G.M."/>
        </authorList>
    </citation>
    <scope>NUCLEOTIDE SEQUENCE [LARGE SCALE GENOMIC DNA]</scope>
    <source>
        <strain evidence="11 12">DSE2036</strain>
    </source>
</reference>
<name>A0A2V1DI85_9PLEO</name>
<keyword evidence="12" id="KW-1185">Reference proteome</keyword>
<dbReference type="SUPFAM" id="SSF53474">
    <property type="entry name" value="alpha/beta-Hydrolases"/>
    <property type="match status" value="1"/>
</dbReference>
<organism evidence="11 12">
    <name type="scientific">Periconia macrospinosa</name>
    <dbReference type="NCBI Taxonomy" id="97972"/>
    <lineage>
        <taxon>Eukaryota</taxon>
        <taxon>Fungi</taxon>
        <taxon>Dikarya</taxon>
        <taxon>Ascomycota</taxon>
        <taxon>Pezizomycotina</taxon>
        <taxon>Dothideomycetes</taxon>
        <taxon>Pleosporomycetidae</taxon>
        <taxon>Pleosporales</taxon>
        <taxon>Massarineae</taxon>
        <taxon>Periconiaceae</taxon>
        <taxon>Periconia</taxon>
    </lineage>
</organism>
<dbReference type="Pfam" id="PF00756">
    <property type="entry name" value="Esterase"/>
    <property type="match status" value="1"/>
</dbReference>
<dbReference type="InterPro" id="IPR000801">
    <property type="entry name" value="Esterase-like"/>
</dbReference>
<dbReference type="STRING" id="97972.A0A2V1DI85"/>
<keyword evidence="6" id="KW-0378">Hydrolase</keyword>
<comment type="subcellular location">
    <subcellularLocation>
        <location evidence="1">Secreted</location>
    </subcellularLocation>
</comment>
<dbReference type="Gene3D" id="3.40.50.1820">
    <property type="entry name" value="alpha/beta hydrolase"/>
    <property type="match status" value="1"/>
</dbReference>
<evidence type="ECO:0000256" key="10">
    <source>
        <dbReference type="SAM" id="SignalP"/>
    </source>
</evidence>
<gene>
    <name evidence="11" type="ORF">DM02DRAFT_683760</name>
</gene>
<evidence type="ECO:0000256" key="7">
    <source>
        <dbReference type="ARBA" id="ARBA00023277"/>
    </source>
</evidence>
<evidence type="ECO:0000256" key="6">
    <source>
        <dbReference type="ARBA" id="ARBA00022801"/>
    </source>
</evidence>
<feature type="chain" id="PRO_5038624652" description="feruloyl esterase" evidence="10">
    <location>
        <begin position="22"/>
        <end position="305"/>
    </location>
</feature>
<dbReference type="PANTHER" id="PTHR38050:SF2">
    <property type="entry name" value="FERULOYL ESTERASE C-RELATED"/>
    <property type="match status" value="1"/>
</dbReference>
<evidence type="ECO:0000313" key="11">
    <source>
        <dbReference type="EMBL" id="PVH97882.1"/>
    </source>
</evidence>
<feature type="signal peptide" evidence="10">
    <location>
        <begin position="1"/>
        <end position="21"/>
    </location>
</feature>
<protein>
    <recommendedName>
        <fullName evidence="2">feruloyl esterase</fullName>
        <ecNumber evidence="2">3.1.1.73</ecNumber>
    </recommendedName>
</protein>
<dbReference type="Proteomes" id="UP000244855">
    <property type="component" value="Unassembled WGS sequence"/>
</dbReference>
<keyword evidence="5 10" id="KW-0732">Signal</keyword>
<dbReference type="OrthoDB" id="424610at2759"/>
<keyword evidence="8" id="KW-0624">Polysaccharide degradation</keyword>
<evidence type="ECO:0000256" key="5">
    <source>
        <dbReference type="ARBA" id="ARBA00022729"/>
    </source>
</evidence>
<evidence type="ECO:0000256" key="9">
    <source>
        <dbReference type="ARBA" id="ARBA00034075"/>
    </source>
</evidence>
<proteinExistence type="predicted"/>